<dbReference type="PANTHER" id="PTHR13822">
    <property type="entry name" value="ATP SYNTHASE DELTA/EPSILON CHAIN"/>
    <property type="match status" value="1"/>
</dbReference>
<keyword evidence="7 9" id="KW-0139">CF(1)</keyword>
<dbReference type="PANTHER" id="PTHR13822:SF10">
    <property type="entry name" value="ATP SYNTHASE EPSILON CHAIN, CHLOROPLASTIC"/>
    <property type="match status" value="1"/>
</dbReference>
<keyword evidence="5 9" id="KW-0406">Ion transport</keyword>
<dbReference type="Proteomes" id="UP000095237">
    <property type="component" value="Unassembled WGS sequence"/>
</dbReference>
<comment type="subcellular location">
    <subcellularLocation>
        <location evidence="9">Cell membrane</location>
        <topology evidence="9">Peripheral membrane protein</topology>
    </subcellularLocation>
    <subcellularLocation>
        <location evidence="2">Endomembrane system</location>
        <topology evidence="2">Peripheral membrane protein</topology>
    </subcellularLocation>
</comment>
<comment type="caution">
    <text evidence="12">The sequence shown here is derived from an EMBL/GenBank/DDBJ whole genome shotgun (WGS) entry which is preliminary data.</text>
</comment>
<keyword evidence="8 9" id="KW-0066">ATP synthesis</keyword>
<dbReference type="GO" id="GO:0045259">
    <property type="term" value="C:proton-transporting ATP synthase complex"/>
    <property type="evidence" value="ECO:0007669"/>
    <property type="project" value="UniProtKB-KW"/>
</dbReference>
<evidence type="ECO:0000313" key="12">
    <source>
        <dbReference type="EMBL" id="OEG69501.1"/>
    </source>
</evidence>
<reference evidence="12 13" key="1">
    <citation type="submission" date="2015-11" db="EMBL/GenBank/DDBJ databases">
        <title>Evidence for parallel genomic evolution in an endosymbiosis of termite gut flagellates.</title>
        <authorList>
            <person name="Zheng H."/>
        </authorList>
    </citation>
    <scope>NUCLEOTIDE SEQUENCE [LARGE SCALE GENOMIC DNA]</scope>
    <source>
        <strain evidence="12 13">CET450</strain>
    </source>
</reference>
<organism evidence="12 13">
    <name type="scientific">Endomicrobium trichonymphae</name>
    <dbReference type="NCBI Taxonomy" id="1408204"/>
    <lineage>
        <taxon>Bacteria</taxon>
        <taxon>Pseudomonadati</taxon>
        <taxon>Elusimicrobiota</taxon>
        <taxon>Endomicrobiia</taxon>
        <taxon>Endomicrobiales</taxon>
        <taxon>Endomicrobiaceae</taxon>
        <taxon>Candidatus Endomicrobiellum</taxon>
    </lineage>
</organism>
<evidence type="ECO:0000256" key="1">
    <source>
        <dbReference type="ARBA" id="ARBA00003543"/>
    </source>
</evidence>
<evidence type="ECO:0000256" key="7">
    <source>
        <dbReference type="ARBA" id="ARBA00023196"/>
    </source>
</evidence>
<dbReference type="GO" id="GO:0012505">
    <property type="term" value="C:endomembrane system"/>
    <property type="evidence" value="ECO:0007669"/>
    <property type="project" value="UniProtKB-SubCell"/>
</dbReference>
<dbReference type="CDD" id="cd12152">
    <property type="entry name" value="F1-ATPase_delta"/>
    <property type="match status" value="1"/>
</dbReference>
<dbReference type="InterPro" id="IPR036771">
    <property type="entry name" value="ATPsynth_dsu/esu_N"/>
</dbReference>
<name>A0A1E5IGC9_ENDTX</name>
<dbReference type="GO" id="GO:0046933">
    <property type="term" value="F:proton-transporting ATP synthase activity, rotational mechanism"/>
    <property type="evidence" value="ECO:0007669"/>
    <property type="project" value="UniProtKB-UniRule"/>
</dbReference>
<gene>
    <name evidence="9" type="primary">atpC</name>
    <name evidence="12" type="ORF">ATZ36_09170</name>
</gene>
<dbReference type="GO" id="GO:0005886">
    <property type="term" value="C:plasma membrane"/>
    <property type="evidence" value="ECO:0007669"/>
    <property type="project" value="UniProtKB-SubCell"/>
</dbReference>
<keyword evidence="6 9" id="KW-0472">Membrane</keyword>
<evidence type="ECO:0000259" key="11">
    <source>
        <dbReference type="Pfam" id="PF02823"/>
    </source>
</evidence>
<keyword evidence="9" id="KW-0375">Hydrogen ion transport</keyword>
<evidence type="ECO:0000256" key="10">
    <source>
        <dbReference type="RuleBase" id="RU003656"/>
    </source>
</evidence>
<comment type="subunit">
    <text evidence="9 10">F-type ATPases have 2 components, CF(1) - the catalytic core - and CF(0) - the membrane proton channel. CF(1) has five subunits: alpha(3), beta(3), gamma(1), delta(1), epsilon(1). CF(0) has three main subunits: a, b and c.</text>
</comment>
<evidence type="ECO:0000256" key="8">
    <source>
        <dbReference type="ARBA" id="ARBA00023310"/>
    </source>
</evidence>
<dbReference type="Gene3D" id="2.60.15.10">
    <property type="entry name" value="F0F1 ATP synthase delta/epsilon subunit, N-terminal"/>
    <property type="match status" value="1"/>
</dbReference>
<protein>
    <recommendedName>
        <fullName evidence="9">ATP synthase epsilon chain</fullName>
    </recommendedName>
    <alternativeName>
        <fullName evidence="9">ATP synthase F1 sector epsilon subunit</fullName>
    </alternativeName>
    <alternativeName>
        <fullName evidence="9">F-ATPase epsilon subunit</fullName>
    </alternativeName>
</protein>
<accession>A0A1E5IGC9</accession>
<dbReference type="SUPFAM" id="SSF51344">
    <property type="entry name" value="Epsilon subunit of F1F0-ATP synthase N-terminal domain"/>
    <property type="match status" value="1"/>
</dbReference>
<feature type="domain" description="ATP synthase F1 complex delta/epsilon subunit N-terminal" evidence="11">
    <location>
        <begin position="4"/>
        <end position="82"/>
    </location>
</feature>
<evidence type="ECO:0000256" key="5">
    <source>
        <dbReference type="ARBA" id="ARBA00023065"/>
    </source>
</evidence>
<dbReference type="GO" id="GO:0005524">
    <property type="term" value="F:ATP binding"/>
    <property type="evidence" value="ECO:0007669"/>
    <property type="project" value="UniProtKB-UniRule"/>
</dbReference>
<evidence type="ECO:0000256" key="2">
    <source>
        <dbReference type="ARBA" id="ARBA00004184"/>
    </source>
</evidence>
<comment type="function">
    <text evidence="1 9">Produces ATP from ADP in the presence of a proton gradient across the membrane.</text>
</comment>
<evidence type="ECO:0000256" key="3">
    <source>
        <dbReference type="ARBA" id="ARBA00005712"/>
    </source>
</evidence>
<keyword evidence="4 9" id="KW-0813">Transport</keyword>
<dbReference type="HAMAP" id="MF_00530">
    <property type="entry name" value="ATP_synth_epsil_bac"/>
    <property type="match status" value="1"/>
</dbReference>
<sequence length="138" mass="15132">MNKFEIEILSPEGVVFKGETASVSFPTTRGTITVLSGHTNLVTKLNSGEIIIETTSGTKKITVSGGFIEIVNNNVNVVAEFAAHSDEISRQKIKQAIDHAKDMKSKRKEFINIYVIESQLKKSAVDLKSGLGIKRKKI</sequence>
<dbReference type="AlphaFoldDB" id="A0A1E5IGC9"/>
<dbReference type="EMBL" id="LNVX01000684">
    <property type="protein sequence ID" value="OEG69501.1"/>
    <property type="molecule type" value="Genomic_DNA"/>
</dbReference>
<evidence type="ECO:0000256" key="6">
    <source>
        <dbReference type="ARBA" id="ARBA00023136"/>
    </source>
</evidence>
<evidence type="ECO:0000313" key="13">
    <source>
        <dbReference type="Proteomes" id="UP000095237"/>
    </source>
</evidence>
<dbReference type="InterPro" id="IPR001469">
    <property type="entry name" value="ATP_synth_F1_dsu/esu"/>
</dbReference>
<dbReference type="NCBIfam" id="TIGR01216">
    <property type="entry name" value="ATP_synt_epsi"/>
    <property type="match status" value="1"/>
</dbReference>
<keyword evidence="9" id="KW-1003">Cell membrane</keyword>
<comment type="similarity">
    <text evidence="3 9 10">Belongs to the ATPase epsilon chain family.</text>
</comment>
<evidence type="ECO:0000256" key="9">
    <source>
        <dbReference type="HAMAP-Rule" id="MF_00530"/>
    </source>
</evidence>
<dbReference type="InterPro" id="IPR020546">
    <property type="entry name" value="ATP_synth_F1_dsu/esu_N"/>
</dbReference>
<keyword evidence="13" id="KW-1185">Reference proteome</keyword>
<proteinExistence type="inferred from homology"/>
<evidence type="ECO:0000256" key="4">
    <source>
        <dbReference type="ARBA" id="ARBA00022448"/>
    </source>
</evidence>
<dbReference type="Pfam" id="PF02823">
    <property type="entry name" value="ATP-synt_DE_N"/>
    <property type="match status" value="1"/>
</dbReference>